<dbReference type="AlphaFoldDB" id="A0AAN9F435"/>
<evidence type="ECO:0000256" key="3">
    <source>
        <dbReference type="ARBA" id="ARBA00023125"/>
    </source>
</evidence>
<keyword evidence="6" id="KW-0175">Coiled coil</keyword>
<dbReference type="GO" id="GO:0046983">
    <property type="term" value="F:protein dimerization activity"/>
    <property type="evidence" value="ECO:0007669"/>
    <property type="project" value="InterPro"/>
</dbReference>
<feature type="region of interest" description="Disordered" evidence="7">
    <location>
        <begin position="1"/>
        <end position="22"/>
    </location>
</feature>
<dbReference type="GO" id="GO:0005634">
    <property type="term" value="C:nucleus"/>
    <property type="evidence" value="ECO:0007669"/>
    <property type="project" value="UniProtKB-SubCell"/>
</dbReference>
<reference evidence="9 10" key="1">
    <citation type="submission" date="2024-01" db="EMBL/GenBank/DDBJ databases">
        <title>The genomes of 5 underutilized Papilionoideae crops provide insights into root nodulation and disease resistanc.</title>
        <authorList>
            <person name="Yuan L."/>
        </authorList>
    </citation>
    <scope>NUCLEOTIDE SEQUENCE [LARGE SCALE GENOMIC DNA]</scope>
    <source>
        <strain evidence="9">ZHUSHIDOU_FW_LH</strain>
        <tissue evidence="9">Leaf</tissue>
    </source>
</reference>
<dbReference type="GO" id="GO:0045944">
    <property type="term" value="P:positive regulation of transcription by RNA polymerase II"/>
    <property type="evidence" value="ECO:0007669"/>
    <property type="project" value="InterPro"/>
</dbReference>
<keyword evidence="4" id="KW-0804">Transcription</keyword>
<evidence type="ECO:0000256" key="4">
    <source>
        <dbReference type="ARBA" id="ARBA00023163"/>
    </source>
</evidence>
<evidence type="ECO:0000256" key="6">
    <source>
        <dbReference type="SAM" id="Coils"/>
    </source>
</evidence>
<dbReference type="InterPro" id="IPR036879">
    <property type="entry name" value="TF_MADSbox_sf"/>
</dbReference>
<feature type="compositionally biased region" description="Low complexity" evidence="7">
    <location>
        <begin position="1"/>
        <end position="12"/>
    </location>
</feature>
<gene>
    <name evidence="9" type="ORF">RIF29_21082</name>
</gene>
<name>A0AAN9F435_CROPI</name>
<sequence length="271" mass="30205">MSNPVSNSNSNPRRSKGRQKIEMKKITNDINLQVTFSKRRSGLFKKASELCILCGAKVALVVFSPGERAFSFGHPNVDSVIDRYMMKPQPPNSATMQIIEAQRSANVHELNSYLAQINAELEIEKTRNQELNQMQKEAQKHFWWAAPIVEMNNAVVLDQVKLALENLKKSVIGLAEKQHVYQGHATNQHLTFFQSGSSCNNPPLPLPHSFCPPPPKLLPVPPPQLFFAGGSSSNYQPIMQHNLMFDNAPTMMHNLGGFNNMGGYGPTSGFF</sequence>
<dbReference type="PRINTS" id="PR00404">
    <property type="entry name" value="MADSDOMAIN"/>
</dbReference>
<evidence type="ECO:0000256" key="2">
    <source>
        <dbReference type="ARBA" id="ARBA00023015"/>
    </source>
</evidence>
<organism evidence="9 10">
    <name type="scientific">Crotalaria pallida</name>
    <name type="common">Smooth rattlebox</name>
    <name type="synonym">Crotalaria striata</name>
    <dbReference type="NCBI Taxonomy" id="3830"/>
    <lineage>
        <taxon>Eukaryota</taxon>
        <taxon>Viridiplantae</taxon>
        <taxon>Streptophyta</taxon>
        <taxon>Embryophyta</taxon>
        <taxon>Tracheophyta</taxon>
        <taxon>Spermatophyta</taxon>
        <taxon>Magnoliopsida</taxon>
        <taxon>eudicotyledons</taxon>
        <taxon>Gunneridae</taxon>
        <taxon>Pentapetalae</taxon>
        <taxon>rosids</taxon>
        <taxon>fabids</taxon>
        <taxon>Fabales</taxon>
        <taxon>Fabaceae</taxon>
        <taxon>Papilionoideae</taxon>
        <taxon>50 kb inversion clade</taxon>
        <taxon>genistoids sensu lato</taxon>
        <taxon>core genistoids</taxon>
        <taxon>Crotalarieae</taxon>
        <taxon>Crotalaria</taxon>
    </lineage>
</organism>
<dbReference type="GO" id="GO:0000978">
    <property type="term" value="F:RNA polymerase II cis-regulatory region sequence-specific DNA binding"/>
    <property type="evidence" value="ECO:0007669"/>
    <property type="project" value="TreeGrafter"/>
</dbReference>
<dbReference type="PANTHER" id="PTHR11945:SF818">
    <property type="entry name" value="AGAMOUS-LIKE MADS-BOX PROTEIN AGL62"/>
    <property type="match status" value="1"/>
</dbReference>
<dbReference type="Pfam" id="PF00319">
    <property type="entry name" value="SRF-TF"/>
    <property type="match status" value="1"/>
</dbReference>
<evidence type="ECO:0000256" key="1">
    <source>
        <dbReference type="ARBA" id="ARBA00004123"/>
    </source>
</evidence>
<dbReference type="GO" id="GO:0000981">
    <property type="term" value="F:DNA-binding transcription factor activity, RNA polymerase II-specific"/>
    <property type="evidence" value="ECO:0007669"/>
    <property type="project" value="TreeGrafter"/>
</dbReference>
<proteinExistence type="predicted"/>
<dbReference type="InterPro" id="IPR002100">
    <property type="entry name" value="TF_MADSbox"/>
</dbReference>
<dbReference type="Gene3D" id="6.10.140.920">
    <property type="match status" value="1"/>
</dbReference>
<accession>A0AAN9F435</accession>
<dbReference type="FunFam" id="3.40.1810.10:FF:000006">
    <property type="entry name" value="Agamous-like MADS-box protein AGL62"/>
    <property type="match status" value="1"/>
</dbReference>
<protein>
    <recommendedName>
        <fullName evidence="8">MADS-box domain-containing protein</fullName>
    </recommendedName>
</protein>
<keyword evidence="3" id="KW-0238">DNA-binding</keyword>
<dbReference type="Gene3D" id="3.40.1810.10">
    <property type="entry name" value="Transcription factor, MADS-box"/>
    <property type="match status" value="1"/>
</dbReference>
<evidence type="ECO:0000313" key="9">
    <source>
        <dbReference type="EMBL" id="KAK7268384.1"/>
    </source>
</evidence>
<feature type="coiled-coil region" evidence="6">
    <location>
        <begin position="114"/>
        <end position="177"/>
    </location>
</feature>
<evidence type="ECO:0000259" key="8">
    <source>
        <dbReference type="PROSITE" id="PS50066"/>
    </source>
</evidence>
<dbReference type="InterPro" id="IPR033896">
    <property type="entry name" value="MEF2-like_N"/>
</dbReference>
<keyword evidence="2" id="KW-0805">Transcription regulation</keyword>
<evidence type="ECO:0000256" key="5">
    <source>
        <dbReference type="ARBA" id="ARBA00023242"/>
    </source>
</evidence>
<dbReference type="EMBL" id="JAYWIO010000004">
    <property type="protein sequence ID" value="KAK7268384.1"/>
    <property type="molecule type" value="Genomic_DNA"/>
</dbReference>
<dbReference type="SUPFAM" id="SSF55455">
    <property type="entry name" value="SRF-like"/>
    <property type="match status" value="1"/>
</dbReference>
<evidence type="ECO:0000256" key="7">
    <source>
        <dbReference type="SAM" id="MobiDB-lite"/>
    </source>
</evidence>
<comment type="subcellular location">
    <subcellularLocation>
        <location evidence="1">Nucleus</location>
    </subcellularLocation>
</comment>
<keyword evidence="5" id="KW-0539">Nucleus</keyword>
<keyword evidence="10" id="KW-1185">Reference proteome</keyword>
<dbReference type="PROSITE" id="PS50066">
    <property type="entry name" value="MADS_BOX_2"/>
    <property type="match status" value="1"/>
</dbReference>
<dbReference type="CDD" id="cd00265">
    <property type="entry name" value="MADS_MEF2_like"/>
    <property type="match status" value="1"/>
</dbReference>
<feature type="domain" description="MADS-box" evidence="8">
    <location>
        <begin position="16"/>
        <end position="76"/>
    </location>
</feature>
<dbReference type="Proteomes" id="UP001372338">
    <property type="component" value="Unassembled WGS sequence"/>
</dbReference>
<dbReference type="PANTHER" id="PTHR11945">
    <property type="entry name" value="MADS BOX PROTEIN"/>
    <property type="match status" value="1"/>
</dbReference>
<dbReference type="SMART" id="SM00432">
    <property type="entry name" value="MADS"/>
    <property type="match status" value="1"/>
</dbReference>
<evidence type="ECO:0000313" key="10">
    <source>
        <dbReference type="Proteomes" id="UP001372338"/>
    </source>
</evidence>
<comment type="caution">
    <text evidence="9">The sequence shown here is derived from an EMBL/GenBank/DDBJ whole genome shotgun (WGS) entry which is preliminary data.</text>
</comment>